<proteinExistence type="inferred from homology"/>
<organism evidence="15 16">
    <name type="scientific">Serendipita indica (strain DSM 11827)</name>
    <name type="common">Root endophyte fungus</name>
    <name type="synonym">Piriformospora indica</name>
    <dbReference type="NCBI Taxonomy" id="1109443"/>
    <lineage>
        <taxon>Eukaryota</taxon>
        <taxon>Fungi</taxon>
        <taxon>Dikarya</taxon>
        <taxon>Basidiomycota</taxon>
        <taxon>Agaricomycotina</taxon>
        <taxon>Agaricomycetes</taxon>
        <taxon>Sebacinales</taxon>
        <taxon>Serendipitaceae</taxon>
        <taxon>Serendipita</taxon>
    </lineage>
</organism>
<keyword evidence="4" id="KW-0456">Lyase</keyword>
<feature type="domain" description="Tryptophan synthase beta chain-like PALP" evidence="14">
    <location>
        <begin position="48"/>
        <end position="328"/>
    </location>
</feature>
<sequence>MDEIPTIEEIKHAAISIQPFIHKTPVLCSKTLDSFATDALGCKTSLLFKCENFQKVGGAHFIAVWLLLLTPGRLAFKMRGATYAIQRLLQTVSDPKTLTVITHSSGNHAQALALAARQLGVKAHVVMPRTAPLVKKNAVLGYGATVTECEPTLEAREAATDSLFERLPREANERGEQCTVRFIPPYDHLDIVRGQGTVAFELVDQADNLDRPLDIVITPVGGGGLLSGVSVATKGLRSNTLVFGAEPTGANDAQKSFRSKTFHPSVKPNTIADGLLTSLGKITFPLILANVDDIYTVTDQEIAAAMRLIWERLKIVVEPSSCVTLAVVLFSTEFRDRIAQLGRPSINIGLVLSGGNVDLKNCLSILADA</sequence>
<dbReference type="GO" id="GO:0006563">
    <property type="term" value="P:L-serine metabolic process"/>
    <property type="evidence" value="ECO:0007669"/>
    <property type="project" value="UniProtKB-ARBA"/>
</dbReference>
<protein>
    <recommendedName>
        <fullName evidence="10">Serine racemase</fullName>
        <ecNumber evidence="9">5.1.1.18</ecNumber>
    </recommendedName>
    <alternativeName>
        <fullName evidence="11">D-serine ammonia-lyase</fullName>
    </alternativeName>
    <alternativeName>
        <fullName evidence="13">D-serine dehydratase</fullName>
    </alternativeName>
    <alternativeName>
        <fullName evidence="12">L-serine ammonia-lyase</fullName>
    </alternativeName>
    <alternativeName>
        <fullName evidence="5">L-serine dehydratase</fullName>
    </alternativeName>
</protein>
<dbReference type="SUPFAM" id="SSF53686">
    <property type="entry name" value="Tryptophan synthase beta subunit-like PLP-dependent enzymes"/>
    <property type="match status" value="1"/>
</dbReference>
<dbReference type="GO" id="GO:0003941">
    <property type="term" value="F:L-serine ammonia-lyase activity"/>
    <property type="evidence" value="ECO:0007669"/>
    <property type="project" value="TreeGrafter"/>
</dbReference>
<keyword evidence="16" id="KW-1185">Reference proteome</keyword>
<dbReference type="HOGENOM" id="CLU_021152_4_2_1"/>
<keyword evidence="3" id="KW-0663">Pyridoxal phosphate</keyword>
<evidence type="ECO:0000256" key="7">
    <source>
        <dbReference type="ARBA" id="ARBA00051769"/>
    </source>
</evidence>
<dbReference type="GO" id="GO:0070179">
    <property type="term" value="P:D-serine biosynthetic process"/>
    <property type="evidence" value="ECO:0007669"/>
    <property type="project" value="TreeGrafter"/>
</dbReference>
<dbReference type="GO" id="GO:0008721">
    <property type="term" value="F:D-serine ammonia-lyase activity"/>
    <property type="evidence" value="ECO:0007669"/>
    <property type="project" value="UniProtKB-EC"/>
</dbReference>
<evidence type="ECO:0000256" key="3">
    <source>
        <dbReference type="ARBA" id="ARBA00022898"/>
    </source>
</evidence>
<evidence type="ECO:0000256" key="9">
    <source>
        <dbReference type="ARBA" id="ARBA00066592"/>
    </source>
</evidence>
<evidence type="ECO:0000256" key="1">
    <source>
        <dbReference type="ARBA" id="ARBA00001933"/>
    </source>
</evidence>
<comment type="similarity">
    <text evidence="2">Belongs to the serine/threonine dehydratase family.</text>
</comment>
<dbReference type="STRING" id="1109443.G4TPJ6"/>
<dbReference type="GO" id="GO:0000287">
    <property type="term" value="F:magnesium ion binding"/>
    <property type="evidence" value="ECO:0007669"/>
    <property type="project" value="TreeGrafter"/>
</dbReference>
<evidence type="ECO:0000313" key="15">
    <source>
        <dbReference type="EMBL" id="CCA73235.1"/>
    </source>
</evidence>
<reference evidence="15 16" key="1">
    <citation type="journal article" date="2011" name="PLoS Pathog.">
        <title>Endophytic Life Strategies Decoded by Genome and Transcriptome Analyses of the Mutualistic Root Symbiont Piriformospora indica.</title>
        <authorList>
            <person name="Zuccaro A."/>
            <person name="Lahrmann U."/>
            <person name="Guldener U."/>
            <person name="Langen G."/>
            <person name="Pfiffi S."/>
            <person name="Biedenkopf D."/>
            <person name="Wong P."/>
            <person name="Samans B."/>
            <person name="Grimm C."/>
            <person name="Basiewicz M."/>
            <person name="Murat C."/>
            <person name="Martin F."/>
            <person name="Kogel K.H."/>
        </authorList>
    </citation>
    <scope>NUCLEOTIDE SEQUENCE [LARGE SCALE GENOMIC DNA]</scope>
    <source>
        <strain evidence="15 16">DSM 11827</strain>
    </source>
</reference>
<dbReference type="AlphaFoldDB" id="G4TPJ6"/>
<evidence type="ECO:0000256" key="11">
    <source>
        <dbReference type="ARBA" id="ARBA00076108"/>
    </source>
</evidence>
<dbReference type="OrthoDB" id="271064at2759"/>
<comment type="catalytic activity">
    <reaction evidence="7">
        <text>L-serine = D-serine</text>
        <dbReference type="Rhea" id="RHEA:10980"/>
        <dbReference type="ChEBI" id="CHEBI:33384"/>
        <dbReference type="ChEBI" id="CHEBI:35247"/>
        <dbReference type="EC" id="5.1.1.18"/>
    </reaction>
</comment>
<comment type="caution">
    <text evidence="15">The sequence shown here is derived from an EMBL/GenBank/DDBJ whole genome shotgun (WGS) entry which is preliminary data.</text>
</comment>
<evidence type="ECO:0000256" key="6">
    <source>
        <dbReference type="ARBA" id="ARBA00050422"/>
    </source>
</evidence>
<evidence type="ECO:0000256" key="5">
    <source>
        <dbReference type="ARBA" id="ARBA00031418"/>
    </source>
</evidence>
<evidence type="ECO:0000256" key="10">
    <source>
        <dbReference type="ARBA" id="ARBA00070760"/>
    </source>
</evidence>
<name>G4TPJ6_SERID</name>
<evidence type="ECO:0000256" key="4">
    <source>
        <dbReference type="ARBA" id="ARBA00023239"/>
    </source>
</evidence>
<evidence type="ECO:0000256" key="12">
    <source>
        <dbReference type="ARBA" id="ARBA00081060"/>
    </source>
</evidence>
<comment type="function">
    <text evidence="8">Catalyzes the synthesis of D-serine from L-serine. D-serine is a key coagonist with glutamate at NMDA receptors. Has dehydratase activity towards both L-serine and D-serine.</text>
</comment>
<comment type="catalytic activity">
    <reaction evidence="6">
        <text>D-serine = pyruvate + NH4(+)</text>
        <dbReference type="Rhea" id="RHEA:13977"/>
        <dbReference type="ChEBI" id="CHEBI:15361"/>
        <dbReference type="ChEBI" id="CHEBI:28938"/>
        <dbReference type="ChEBI" id="CHEBI:35247"/>
        <dbReference type="EC" id="4.3.1.18"/>
    </reaction>
</comment>
<comment type="cofactor">
    <cofactor evidence="1">
        <name>pyridoxal 5'-phosphate</name>
        <dbReference type="ChEBI" id="CHEBI:597326"/>
    </cofactor>
</comment>
<dbReference type="OMA" id="LIHPFDH"/>
<dbReference type="Pfam" id="PF00291">
    <property type="entry name" value="PALP"/>
    <property type="match status" value="1"/>
</dbReference>
<dbReference type="InParanoid" id="G4TPJ6"/>
<dbReference type="FunCoup" id="G4TPJ6">
    <property type="interactions" value="111"/>
</dbReference>
<gene>
    <name evidence="15" type="ORF">PIIN_07190</name>
</gene>
<evidence type="ECO:0000313" key="16">
    <source>
        <dbReference type="Proteomes" id="UP000007148"/>
    </source>
</evidence>
<dbReference type="Proteomes" id="UP000007148">
    <property type="component" value="Unassembled WGS sequence"/>
</dbReference>
<dbReference type="GO" id="GO:0005524">
    <property type="term" value="F:ATP binding"/>
    <property type="evidence" value="ECO:0007669"/>
    <property type="project" value="TreeGrafter"/>
</dbReference>
<dbReference type="Gene3D" id="3.40.50.1100">
    <property type="match status" value="2"/>
</dbReference>
<evidence type="ECO:0000256" key="2">
    <source>
        <dbReference type="ARBA" id="ARBA00010869"/>
    </source>
</evidence>
<dbReference type="PANTHER" id="PTHR43050">
    <property type="entry name" value="SERINE / THREONINE RACEMASE FAMILY MEMBER"/>
    <property type="match status" value="1"/>
</dbReference>
<dbReference type="eggNOG" id="KOG1251">
    <property type="taxonomic scope" value="Eukaryota"/>
</dbReference>
<dbReference type="GO" id="GO:0018114">
    <property type="term" value="F:threonine racemase activity"/>
    <property type="evidence" value="ECO:0007669"/>
    <property type="project" value="TreeGrafter"/>
</dbReference>
<dbReference type="PANTHER" id="PTHR43050:SF1">
    <property type="entry name" value="SERINE RACEMASE"/>
    <property type="match status" value="1"/>
</dbReference>
<dbReference type="FunFam" id="3.40.50.1100:FF:000041">
    <property type="entry name" value="Threonine ammonia-lyase, variant"/>
    <property type="match status" value="1"/>
</dbReference>
<evidence type="ECO:0000256" key="8">
    <source>
        <dbReference type="ARBA" id="ARBA00056426"/>
    </source>
</evidence>
<dbReference type="GO" id="GO:0030378">
    <property type="term" value="F:serine racemase activity"/>
    <property type="evidence" value="ECO:0007669"/>
    <property type="project" value="UniProtKB-EC"/>
</dbReference>
<dbReference type="InterPro" id="IPR036052">
    <property type="entry name" value="TrpB-like_PALP_sf"/>
</dbReference>
<dbReference type="GO" id="GO:0030170">
    <property type="term" value="F:pyridoxal phosphate binding"/>
    <property type="evidence" value="ECO:0007669"/>
    <property type="project" value="TreeGrafter"/>
</dbReference>
<dbReference type="EMBL" id="CAFZ01000211">
    <property type="protein sequence ID" value="CCA73235.1"/>
    <property type="molecule type" value="Genomic_DNA"/>
</dbReference>
<accession>G4TPJ6</accession>
<dbReference type="InterPro" id="IPR001926">
    <property type="entry name" value="TrpB-like_PALP"/>
</dbReference>
<evidence type="ECO:0000256" key="13">
    <source>
        <dbReference type="ARBA" id="ARBA00081761"/>
    </source>
</evidence>
<evidence type="ECO:0000259" key="14">
    <source>
        <dbReference type="Pfam" id="PF00291"/>
    </source>
</evidence>
<dbReference type="EC" id="5.1.1.18" evidence="9"/>